<dbReference type="Pfam" id="PF13476">
    <property type="entry name" value="AAA_23"/>
    <property type="match status" value="1"/>
</dbReference>
<dbReference type="Proteomes" id="UP001497497">
    <property type="component" value="Unassembled WGS sequence"/>
</dbReference>
<comment type="caution">
    <text evidence="7">The sequence shown here is derived from an EMBL/GenBank/DDBJ whole genome shotgun (WGS) entry which is preliminary data.</text>
</comment>
<gene>
    <name evidence="7" type="ORF">GSLYS_00020996001</name>
</gene>
<dbReference type="AlphaFoldDB" id="A0AAV2IKP0"/>
<dbReference type="InterPro" id="IPR027417">
    <property type="entry name" value="P-loop_NTPase"/>
</dbReference>
<sequence length="619" mass="71141">MSFLKKRQYKEILNDRDSQNSLLEDTRPRSINKSNTIVHSKKGSGFSAGSIVRIKLNKFLTYDSTEVTPGPFLNILIGPNGTGKSAVVCAICLGLAGKTNWLGRASDPKDFIRYGADKATIEIELFNPYDESNYNVKREINKKASHWWINGRTTTQKAVEELVAGLNIQVGNLCQFLPQEKVADFARMSQQELLENTEKAVGKANLYENHQKLKGAREEARFLEQDVGKLRTELDQEKQKNARLEEDVKSFHDRKNFLQKVGVLKMKKPWLEYQVLKDQFERGKSERDKKTEALKQEKKHLLPLEKKFETLKVEKDKLEKDTREMSQKIRSKAKDLAEQSQTMNNKTEKIDEAQNDFDLKLKDEEARKKKLNDLQEQLKALELGLAQMDGTDALKIAKNIEKVNEDIRNVSVEITSVQTHGQTLYAEINAIKAEIRESDNQLCKIQDVNNRRLGTLRALHANTHEAVLWLRANKSLFKHTIHEPMIISLNVMKPEDASLVESHISFNDLRSFVCEDPEDLDLFMKEVKTKLKLNINAVRAPAQPISFFQPRYPISHYNKYGFERYMQSLFTCPDAVMSYLCLMYQVHSIPIGSDAIKQNTERIIAECSELNRFYAPNVQ</sequence>
<dbReference type="GO" id="GO:0030915">
    <property type="term" value="C:Smc5-Smc6 complex"/>
    <property type="evidence" value="ECO:0007669"/>
    <property type="project" value="TreeGrafter"/>
</dbReference>
<evidence type="ECO:0000256" key="2">
    <source>
        <dbReference type="ARBA" id="ARBA00018687"/>
    </source>
</evidence>
<dbReference type="PANTHER" id="PTHR45916:SF1">
    <property type="entry name" value="STRUCTURAL MAINTENANCE OF CHROMOSOMES PROTEIN 5"/>
    <property type="match status" value="1"/>
</dbReference>
<feature type="region of interest" description="Disordered" evidence="5">
    <location>
        <begin position="322"/>
        <end position="343"/>
    </location>
</feature>
<proteinExistence type="inferred from homology"/>
<keyword evidence="3 4" id="KW-0175">Coiled coil</keyword>
<feature type="non-terminal residue" evidence="7">
    <location>
        <position position="619"/>
    </location>
</feature>
<dbReference type="GO" id="GO:0003697">
    <property type="term" value="F:single-stranded DNA binding"/>
    <property type="evidence" value="ECO:0007669"/>
    <property type="project" value="TreeGrafter"/>
</dbReference>
<evidence type="ECO:0000256" key="3">
    <source>
        <dbReference type="ARBA" id="ARBA00023054"/>
    </source>
</evidence>
<dbReference type="Gene3D" id="3.40.50.300">
    <property type="entry name" value="P-loop containing nucleotide triphosphate hydrolases"/>
    <property type="match status" value="1"/>
</dbReference>
<protein>
    <recommendedName>
        <fullName evidence="2">Structural maintenance of chromosomes protein 5</fullName>
    </recommendedName>
</protein>
<dbReference type="InterPro" id="IPR038729">
    <property type="entry name" value="Rad50/SbcC_AAA"/>
</dbReference>
<reference evidence="7 8" key="1">
    <citation type="submission" date="2024-04" db="EMBL/GenBank/DDBJ databases">
        <authorList>
            <consortium name="Genoscope - CEA"/>
            <person name="William W."/>
        </authorList>
    </citation>
    <scope>NUCLEOTIDE SEQUENCE [LARGE SCALE GENOMIC DNA]</scope>
</reference>
<dbReference type="GO" id="GO:0005634">
    <property type="term" value="C:nucleus"/>
    <property type="evidence" value="ECO:0007669"/>
    <property type="project" value="TreeGrafter"/>
</dbReference>
<evidence type="ECO:0000259" key="6">
    <source>
        <dbReference type="Pfam" id="PF13476"/>
    </source>
</evidence>
<dbReference type="SUPFAM" id="SSF52540">
    <property type="entry name" value="P-loop containing nucleoside triphosphate hydrolases"/>
    <property type="match status" value="1"/>
</dbReference>
<evidence type="ECO:0000256" key="1">
    <source>
        <dbReference type="ARBA" id="ARBA00010171"/>
    </source>
</evidence>
<name>A0AAV2IKP0_LYMST</name>
<dbReference type="EMBL" id="CAXITT010001040">
    <property type="protein sequence ID" value="CAL1547679.1"/>
    <property type="molecule type" value="Genomic_DNA"/>
</dbReference>
<comment type="similarity">
    <text evidence="1">Belongs to the SMC family. SMC5 subfamily.</text>
</comment>
<evidence type="ECO:0000256" key="5">
    <source>
        <dbReference type="SAM" id="MobiDB-lite"/>
    </source>
</evidence>
<feature type="domain" description="Rad50/SbcC-type AAA" evidence="6">
    <location>
        <begin position="53"/>
        <end position="245"/>
    </location>
</feature>
<evidence type="ECO:0000313" key="7">
    <source>
        <dbReference type="EMBL" id="CAL1547679.1"/>
    </source>
</evidence>
<feature type="compositionally biased region" description="Basic and acidic residues" evidence="5">
    <location>
        <begin position="322"/>
        <end position="337"/>
    </location>
</feature>
<feature type="coiled-coil region" evidence="4">
    <location>
        <begin position="213"/>
        <end position="254"/>
    </location>
</feature>
<keyword evidence="8" id="KW-1185">Reference proteome</keyword>
<accession>A0AAV2IKP0</accession>
<dbReference type="GO" id="GO:0000724">
    <property type="term" value="P:double-strand break repair via homologous recombination"/>
    <property type="evidence" value="ECO:0007669"/>
    <property type="project" value="TreeGrafter"/>
</dbReference>
<evidence type="ECO:0000256" key="4">
    <source>
        <dbReference type="SAM" id="Coils"/>
    </source>
</evidence>
<organism evidence="7 8">
    <name type="scientific">Lymnaea stagnalis</name>
    <name type="common">Great pond snail</name>
    <name type="synonym">Helix stagnalis</name>
    <dbReference type="NCBI Taxonomy" id="6523"/>
    <lineage>
        <taxon>Eukaryota</taxon>
        <taxon>Metazoa</taxon>
        <taxon>Spiralia</taxon>
        <taxon>Lophotrochozoa</taxon>
        <taxon>Mollusca</taxon>
        <taxon>Gastropoda</taxon>
        <taxon>Heterobranchia</taxon>
        <taxon>Euthyneura</taxon>
        <taxon>Panpulmonata</taxon>
        <taxon>Hygrophila</taxon>
        <taxon>Lymnaeoidea</taxon>
        <taxon>Lymnaeidae</taxon>
        <taxon>Lymnaea</taxon>
    </lineage>
</organism>
<evidence type="ECO:0000313" key="8">
    <source>
        <dbReference type="Proteomes" id="UP001497497"/>
    </source>
</evidence>
<dbReference type="GO" id="GO:0016887">
    <property type="term" value="F:ATP hydrolysis activity"/>
    <property type="evidence" value="ECO:0007669"/>
    <property type="project" value="InterPro"/>
</dbReference>
<dbReference type="PANTHER" id="PTHR45916">
    <property type="entry name" value="STRUCTURAL MAINTENANCE OF CHROMOSOMES PROTEIN 5"/>
    <property type="match status" value="1"/>
</dbReference>